<reference evidence="2 3" key="1">
    <citation type="submission" date="2020-02" db="EMBL/GenBank/DDBJ databases">
        <title>Whole-genome analyses of novel actinobacteria.</title>
        <authorList>
            <person name="Sahin N."/>
            <person name="Tokatli A."/>
        </authorList>
    </citation>
    <scope>NUCLEOTIDE SEQUENCE [LARGE SCALE GENOMIC DNA]</scope>
    <source>
        <strain evidence="2 3">YC504</strain>
    </source>
</reference>
<evidence type="ECO:0000313" key="3">
    <source>
        <dbReference type="Proteomes" id="UP000481109"/>
    </source>
</evidence>
<feature type="chain" id="PRO_5026156756" description="Calcium-binding protein" evidence="1">
    <location>
        <begin position="28"/>
        <end position="306"/>
    </location>
</feature>
<feature type="signal peptide" evidence="1">
    <location>
        <begin position="1"/>
        <end position="27"/>
    </location>
</feature>
<accession>A0A6G4XQS0</accession>
<organism evidence="2 3">
    <name type="scientific">Streptomyces mesophilus</name>
    <dbReference type="NCBI Taxonomy" id="1775132"/>
    <lineage>
        <taxon>Bacteria</taxon>
        <taxon>Bacillati</taxon>
        <taxon>Actinomycetota</taxon>
        <taxon>Actinomycetes</taxon>
        <taxon>Kitasatosporales</taxon>
        <taxon>Streptomycetaceae</taxon>
        <taxon>Streptomyces</taxon>
    </lineage>
</organism>
<keyword evidence="1" id="KW-0732">Signal</keyword>
<gene>
    <name evidence="2" type="ORF">G6045_30400</name>
</gene>
<protein>
    <recommendedName>
        <fullName evidence="4">Calcium-binding protein</fullName>
    </recommendedName>
</protein>
<keyword evidence="3" id="KW-1185">Reference proteome</keyword>
<name>A0A6G4XQS0_9ACTN</name>
<dbReference type="Proteomes" id="UP000481109">
    <property type="component" value="Unassembled WGS sequence"/>
</dbReference>
<dbReference type="EMBL" id="JAAKZW010000181">
    <property type="protein sequence ID" value="NGO79939.1"/>
    <property type="molecule type" value="Genomic_DNA"/>
</dbReference>
<sequence>MRKRATAAAVTGALALSAFLVPAAAQAEGDSTRSAVEQVREAHAQGAKASLRAAADGVPYDLGITFSGVKINNGKPIVAGISNKVSVPVAYTMTHAAGLDVTKEDFVSALDIYRGTYDNPENVLTGDDWGVCTAKSATVAACTARIDILPAVELWNADATSWKAVVYAVDFNGQDPADPDFDQSQVGVSEKDLAATTKLQRFSKLTVNASPEPVTKGRTITVTGDLTRANWDTGAYAGYSSQPVQLQFRKKTSSTYTTVKTVKSSATSRKLSTTVTASVDGYWRWNFAGTSTTPAVKTAGDFVDVR</sequence>
<evidence type="ECO:0000256" key="1">
    <source>
        <dbReference type="SAM" id="SignalP"/>
    </source>
</evidence>
<comment type="caution">
    <text evidence="2">The sequence shown here is derived from an EMBL/GenBank/DDBJ whole genome shotgun (WGS) entry which is preliminary data.</text>
</comment>
<evidence type="ECO:0000313" key="2">
    <source>
        <dbReference type="EMBL" id="NGO79939.1"/>
    </source>
</evidence>
<dbReference type="RefSeq" id="WP_165335372.1">
    <property type="nucleotide sequence ID" value="NZ_JAAKZW010000181.1"/>
</dbReference>
<dbReference type="AlphaFoldDB" id="A0A6G4XQS0"/>
<proteinExistence type="predicted"/>
<evidence type="ECO:0008006" key="4">
    <source>
        <dbReference type="Google" id="ProtNLM"/>
    </source>
</evidence>